<accession>A0AAN7N263</accession>
<comment type="caution">
    <text evidence="1">The sequence shown here is derived from an EMBL/GenBank/DDBJ whole genome shotgun (WGS) entry which is preliminary data.</text>
</comment>
<protein>
    <submittedName>
        <fullName evidence="1">Uncharacterized protein</fullName>
    </submittedName>
</protein>
<dbReference type="EMBL" id="JAUNZN010000007">
    <property type="protein sequence ID" value="KAK4818354.1"/>
    <property type="molecule type" value="Genomic_DNA"/>
</dbReference>
<name>A0AAN7N263_MYCAM</name>
<evidence type="ECO:0000313" key="2">
    <source>
        <dbReference type="Proteomes" id="UP001333110"/>
    </source>
</evidence>
<evidence type="ECO:0000313" key="1">
    <source>
        <dbReference type="EMBL" id="KAK4818354.1"/>
    </source>
</evidence>
<dbReference type="AlphaFoldDB" id="A0AAN7N263"/>
<gene>
    <name evidence="1" type="ORF">QYF61_011451</name>
</gene>
<proteinExistence type="predicted"/>
<sequence length="228" mass="25348">MAFVFPSSTTLFRKPVLGNEVVYCICEVQKKFTADDYTKLLGLCENEEKVTSQAGREKTPPNDEAIPEHTSGTYTCFEEKPIFFRENHHSPGVVIESWLEGLGSMKDVGDGTLLDSLSPGYSWLSGCERTLSVHVQLFIHQHPQVLLCRAALNPFIPKPVLILRVTPTQVQDLALGVVEPHEVPLDGIPSLQCIDHTTQLGVVCRLAEGALDPTVYVIDEDIKQYWSL</sequence>
<keyword evidence="2" id="KW-1185">Reference proteome</keyword>
<reference evidence="1 2" key="1">
    <citation type="journal article" date="2023" name="J. Hered.">
        <title>Chromosome-level genome of the wood stork (Mycteria americana) provides insight into avian chromosome evolution.</title>
        <authorList>
            <person name="Flamio R. Jr."/>
            <person name="Ramstad K.M."/>
        </authorList>
    </citation>
    <scope>NUCLEOTIDE SEQUENCE [LARGE SCALE GENOMIC DNA]</scope>
    <source>
        <strain evidence="1">JAX WOST 10</strain>
    </source>
</reference>
<organism evidence="1 2">
    <name type="scientific">Mycteria americana</name>
    <name type="common">Wood stork</name>
    <dbReference type="NCBI Taxonomy" id="33587"/>
    <lineage>
        <taxon>Eukaryota</taxon>
        <taxon>Metazoa</taxon>
        <taxon>Chordata</taxon>
        <taxon>Craniata</taxon>
        <taxon>Vertebrata</taxon>
        <taxon>Euteleostomi</taxon>
        <taxon>Archelosauria</taxon>
        <taxon>Archosauria</taxon>
        <taxon>Dinosauria</taxon>
        <taxon>Saurischia</taxon>
        <taxon>Theropoda</taxon>
        <taxon>Coelurosauria</taxon>
        <taxon>Aves</taxon>
        <taxon>Neognathae</taxon>
        <taxon>Neoaves</taxon>
        <taxon>Aequornithes</taxon>
        <taxon>Ciconiiformes</taxon>
        <taxon>Ciconiidae</taxon>
        <taxon>Mycteria</taxon>
    </lineage>
</organism>
<dbReference type="Proteomes" id="UP001333110">
    <property type="component" value="Unassembled WGS sequence"/>
</dbReference>